<keyword evidence="11" id="KW-0614">Plasmid</keyword>
<feature type="transmembrane region" description="Helical" evidence="8">
    <location>
        <begin position="119"/>
        <end position="143"/>
    </location>
</feature>
<keyword evidence="6" id="KW-0406">Ion transport</keyword>
<reference evidence="11 12" key="1">
    <citation type="submission" date="2016-06" db="EMBL/GenBank/DDBJ databases">
        <title>Genome sequencing of Cryobacterium arcticum PAMC 27867.</title>
        <authorList>
            <person name="Lee J."/>
            <person name="Kim O.-S."/>
        </authorList>
    </citation>
    <scope>NUCLEOTIDE SEQUENCE [LARGE SCALE GENOMIC DNA]</scope>
    <source>
        <strain evidence="11 12">PAMC 27867</strain>
        <plasmid evidence="12">pp27867_1</plasmid>
    </source>
</reference>
<evidence type="ECO:0000256" key="2">
    <source>
        <dbReference type="ARBA" id="ARBA00008873"/>
    </source>
</evidence>
<geneLocation type="plasmid" evidence="12">
    <name>pp27867_1</name>
</geneLocation>
<evidence type="ECO:0000256" key="5">
    <source>
        <dbReference type="ARBA" id="ARBA00022989"/>
    </source>
</evidence>
<proteinExistence type="inferred from homology"/>
<dbReference type="SUPFAM" id="SSF160240">
    <property type="entry name" value="Cation efflux protein cytoplasmic domain-like"/>
    <property type="match status" value="1"/>
</dbReference>
<dbReference type="InterPro" id="IPR058533">
    <property type="entry name" value="Cation_efflux_TM"/>
</dbReference>
<keyword evidence="7 8" id="KW-0472">Membrane</keyword>
<protein>
    <submittedName>
        <fullName evidence="11">Putative cation transporter</fullName>
    </submittedName>
</protein>
<evidence type="ECO:0000259" key="9">
    <source>
        <dbReference type="Pfam" id="PF01545"/>
    </source>
</evidence>
<dbReference type="GO" id="GO:0005886">
    <property type="term" value="C:plasma membrane"/>
    <property type="evidence" value="ECO:0007669"/>
    <property type="project" value="TreeGrafter"/>
</dbReference>
<dbReference type="PATRIC" id="fig|670052.7.peg.4051"/>
<dbReference type="Proteomes" id="UP000092582">
    <property type="component" value="Plasmid pP27867_1"/>
</dbReference>
<evidence type="ECO:0000313" key="11">
    <source>
        <dbReference type="EMBL" id="ANP74850.1"/>
    </source>
</evidence>
<sequence>MGSDHTHASAASAAGRHRKPLVIAFALTAIYMVVELVVGFSVNSLALISDAAHMGTDVLGLGMALTAITLASRPTTSQRTYGFYRLEVLAALANGLLLFAVAGYVLFEAVQRFGNPPDVPGLPLLVVASIGLVVNLISFRLLLAGSKESINLKGAYLEVWGDLLGSIGVIVAALILYTTGWQYADPIIGVGIGLFILPRTWKLTRQALRILMEVAPPHLDLAEINRQILAIPGVVGVHDLHVWTITSGMESASGHVAIDPDSRYQDVLDSVLNLLQDKYQISHATIQCEPAEHTEATNAI</sequence>
<evidence type="ECO:0000313" key="12">
    <source>
        <dbReference type="Proteomes" id="UP000092582"/>
    </source>
</evidence>
<keyword evidence="5 8" id="KW-1133">Transmembrane helix</keyword>
<feature type="transmembrane region" description="Helical" evidence="8">
    <location>
        <begin position="155"/>
        <end position="177"/>
    </location>
</feature>
<dbReference type="Pfam" id="PF16916">
    <property type="entry name" value="ZT_dimer"/>
    <property type="match status" value="1"/>
</dbReference>
<accession>A0A1B1BQB8</accession>
<evidence type="ECO:0000259" key="10">
    <source>
        <dbReference type="Pfam" id="PF16916"/>
    </source>
</evidence>
<keyword evidence="3" id="KW-0813">Transport</keyword>
<feature type="domain" description="Cation efflux protein transmembrane" evidence="9">
    <location>
        <begin position="21"/>
        <end position="212"/>
    </location>
</feature>
<name>A0A1B1BQB8_9MICO</name>
<keyword evidence="12" id="KW-1185">Reference proteome</keyword>
<evidence type="ECO:0000256" key="8">
    <source>
        <dbReference type="SAM" id="Phobius"/>
    </source>
</evidence>
<dbReference type="SUPFAM" id="SSF161111">
    <property type="entry name" value="Cation efflux protein transmembrane domain-like"/>
    <property type="match status" value="1"/>
</dbReference>
<feature type="transmembrane region" description="Helical" evidence="8">
    <location>
        <begin position="83"/>
        <end position="107"/>
    </location>
</feature>
<feature type="domain" description="Cation efflux protein cytoplasmic" evidence="10">
    <location>
        <begin position="216"/>
        <end position="290"/>
    </location>
</feature>
<dbReference type="OrthoDB" id="9809646at2"/>
<dbReference type="InterPro" id="IPR027469">
    <property type="entry name" value="Cation_efflux_TMD_sf"/>
</dbReference>
<feature type="transmembrane region" description="Helical" evidence="8">
    <location>
        <begin position="21"/>
        <end position="40"/>
    </location>
</feature>
<evidence type="ECO:0000256" key="7">
    <source>
        <dbReference type="ARBA" id="ARBA00023136"/>
    </source>
</evidence>
<dbReference type="InterPro" id="IPR036837">
    <property type="entry name" value="Cation_efflux_CTD_sf"/>
</dbReference>
<evidence type="ECO:0000256" key="6">
    <source>
        <dbReference type="ARBA" id="ARBA00023065"/>
    </source>
</evidence>
<organism evidence="11 12">
    <name type="scientific">Cryobacterium arcticum</name>
    <dbReference type="NCBI Taxonomy" id="670052"/>
    <lineage>
        <taxon>Bacteria</taxon>
        <taxon>Bacillati</taxon>
        <taxon>Actinomycetota</taxon>
        <taxon>Actinomycetes</taxon>
        <taxon>Micrococcales</taxon>
        <taxon>Microbacteriaceae</taxon>
        <taxon>Cryobacterium</taxon>
    </lineage>
</organism>
<feature type="transmembrane region" description="Helical" evidence="8">
    <location>
        <begin position="183"/>
        <end position="201"/>
    </location>
</feature>
<dbReference type="Gene3D" id="1.20.1510.10">
    <property type="entry name" value="Cation efflux protein transmembrane domain"/>
    <property type="match status" value="1"/>
</dbReference>
<gene>
    <name evidence="11" type="ORF">PA27867_3941</name>
</gene>
<dbReference type="InterPro" id="IPR050681">
    <property type="entry name" value="CDF/SLC30A"/>
</dbReference>
<dbReference type="KEGG" id="cart:PA27867_3941"/>
<feature type="transmembrane region" description="Helical" evidence="8">
    <location>
        <begin position="52"/>
        <end position="71"/>
    </location>
</feature>
<dbReference type="InterPro" id="IPR002524">
    <property type="entry name" value="Cation_efflux"/>
</dbReference>
<evidence type="ECO:0000256" key="3">
    <source>
        <dbReference type="ARBA" id="ARBA00022448"/>
    </source>
</evidence>
<dbReference type="NCBIfam" id="TIGR01297">
    <property type="entry name" value="CDF"/>
    <property type="match status" value="1"/>
</dbReference>
<dbReference type="GO" id="GO:0005385">
    <property type="term" value="F:zinc ion transmembrane transporter activity"/>
    <property type="evidence" value="ECO:0007669"/>
    <property type="project" value="TreeGrafter"/>
</dbReference>
<dbReference type="RefSeq" id="WP_066600615.1">
    <property type="nucleotide sequence ID" value="NZ_CP016283.1"/>
</dbReference>
<dbReference type="InterPro" id="IPR027470">
    <property type="entry name" value="Cation_efflux_CTD"/>
</dbReference>
<dbReference type="PANTHER" id="PTHR11562">
    <property type="entry name" value="CATION EFFLUX PROTEIN/ ZINC TRANSPORTER"/>
    <property type="match status" value="1"/>
</dbReference>
<dbReference type="PANTHER" id="PTHR11562:SF17">
    <property type="entry name" value="RE54080P-RELATED"/>
    <property type="match status" value="1"/>
</dbReference>
<dbReference type="AlphaFoldDB" id="A0A1B1BQB8"/>
<comment type="subcellular location">
    <subcellularLocation>
        <location evidence="1">Membrane</location>
        <topology evidence="1">Multi-pass membrane protein</topology>
    </subcellularLocation>
</comment>
<comment type="similarity">
    <text evidence="2">Belongs to the cation diffusion facilitator (CDF) transporter (TC 2.A.4) family. SLC30A subfamily.</text>
</comment>
<keyword evidence="4 8" id="KW-0812">Transmembrane</keyword>
<evidence type="ECO:0000256" key="1">
    <source>
        <dbReference type="ARBA" id="ARBA00004141"/>
    </source>
</evidence>
<dbReference type="EMBL" id="CP016283">
    <property type="protein sequence ID" value="ANP74850.1"/>
    <property type="molecule type" value="Genomic_DNA"/>
</dbReference>
<dbReference type="Pfam" id="PF01545">
    <property type="entry name" value="Cation_efflux"/>
    <property type="match status" value="1"/>
</dbReference>
<evidence type="ECO:0000256" key="4">
    <source>
        <dbReference type="ARBA" id="ARBA00022692"/>
    </source>
</evidence>